<evidence type="ECO:0000259" key="5">
    <source>
        <dbReference type="Pfam" id="PF00151"/>
    </source>
</evidence>
<dbReference type="PANTHER" id="PTHR11610:SF36">
    <property type="entry name" value="LIPASE MEMBER H-A-LIKE PROTEIN"/>
    <property type="match status" value="1"/>
</dbReference>
<evidence type="ECO:0000256" key="3">
    <source>
        <dbReference type="ARBA" id="ARBA00022525"/>
    </source>
</evidence>
<dbReference type="AlphaFoldDB" id="A0A2J7R8F3"/>
<evidence type="ECO:0000313" key="6">
    <source>
        <dbReference type="EMBL" id="PNF37114.1"/>
    </source>
</evidence>
<evidence type="ECO:0000256" key="1">
    <source>
        <dbReference type="ARBA" id="ARBA00004613"/>
    </source>
</evidence>
<dbReference type="GO" id="GO:0017171">
    <property type="term" value="F:serine hydrolase activity"/>
    <property type="evidence" value="ECO:0007669"/>
    <property type="project" value="TreeGrafter"/>
</dbReference>
<evidence type="ECO:0000256" key="4">
    <source>
        <dbReference type="RuleBase" id="RU004262"/>
    </source>
</evidence>
<keyword evidence="3" id="KW-0964">Secreted</keyword>
<dbReference type="Proteomes" id="UP000235965">
    <property type="component" value="Unassembled WGS sequence"/>
</dbReference>
<dbReference type="FunCoup" id="A0A2J7R8F3">
    <property type="interactions" value="34"/>
</dbReference>
<proteinExistence type="inferred from homology"/>
<dbReference type="GO" id="GO:0005615">
    <property type="term" value="C:extracellular space"/>
    <property type="evidence" value="ECO:0007669"/>
    <property type="project" value="TreeGrafter"/>
</dbReference>
<dbReference type="InterPro" id="IPR013818">
    <property type="entry name" value="Lipase"/>
</dbReference>
<dbReference type="PANTHER" id="PTHR11610">
    <property type="entry name" value="LIPASE"/>
    <property type="match status" value="1"/>
</dbReference>
<dbReference type="EMBL" id="NEVH01006721">
    <property type="protein sequence ID" value="PNF37114.1"/>
    <property type="molecule type" value="Genomic_DNA"/>
</dbReference>
<organism evidence="6 7">
    <name type="scientific">Cryptotermes secundus</name>
    <dbReference type="NCBI Taxonomy" id="105785"/>
    <lineage>
        <taxon>Eukaryota</taxon>
        <taxon>Metazoa</taxon>
        <taxon>Ecdysozoa</taxon>
        <taxon>Arthropoda</taxon>
        <taxon>Hexapoda</taxon>
        <taxon>Insecta</taxon>
        <taxon>Pterygota</taxon>
        <taxon>Neoptera</taxon>
        <taxon>Polyneoptera</taxon>
        <taxon>Dictyoptera</taxon>
        <taxon>Blattodea</taxon>
        <taxon>Blattoidea</taxon>
        <taxon>Termitoidae</taxon>
        <taxon>Kalotermitidae</taxon>
        <taxon>Cryptotermitinae</taxon>
        <taxon>Cryptotermes</taxon>
    </lineage>
</organism>
<protein>
    <recommendedName>
        <fullName evidence="5">Lipase domain-containing protein</fullName>
    </recommendedName>
</protein>
<dbReference type="InterPro" id="IPR029058">
    <property type="entry name" value="AB_hydrolase_fold"/>
</dbReference>
<feature type="domain" description="Lipase" evidence="5">
    <location>
        <begin position="15"/>
        <end position="251"/>
    </location>
</feature>
<dbReference type="InterPro" id="IPR000734">
    <property type="entry name" value="TAG_lipase"/>
</dbReference>
<evidence type="ECO:0000256" key="2">
    <source>
        <dbReference type="ARBA" id="ARBA00010701"/>
    </source>
</evidence>
<sequence length="278" mass="30987">MDLRYWKCVLKRTNSCPDPDIKFFIYSGDYPHRKQLDVQNPRSLHYGGWDPDKRSVIIIHGFNESESDTPISFVTKAYTERGDYNVFTVDWEPLTKFPCYLSALSNTRLVAQCSALLYSYLTRHGARATSMQCVGHSLGAHICGMMSSHLSSKMHKIIGLDPARPLVNEYSSRAFRLTRDDAHVVQVIHTNAGFLGVEAPAGHVDFCINNGQFQPGCRGHRIRQARCSHFQSACYFAATVSRQTTMGVPCTAVCPRRGRSLGLLPGTPVPMGEETPDG</sequence>
<dbReference type="SUPFAM" id="SSF53474">
    <property type="entry name" value="alpha/beta-Hydrolases"/>
    <property type="match status" value="1"/>
</dbReference>
<comment type="subcellular location">
    <subcellularLocation>
        <location evidence="1">Secreted</location>
    </subcellularLocation>
</comment>
<evidence type="ECO:0000313" key="7">
    <source>
        <dbReference type="Proteomes" id="UP000235965"/>
    </source>
</evidence>
<gene>
    <name evidence="6" type="ORF">B7P43_G00507</name>
</gene>
<dbReference type="GO" id="GO:0016042">
    <property type="term" value="P:lipid catabolic process"/>
    <property type="evidence" value="ECO:0007669"/>
    <property type="project" value="TreeGrafter"/>
</dbReference>
<dbReference type="PRINTS" id="PR00821">
    <property type="entry name" value="TAGLIPASE"/>
</dbReference>
<name>A0A2J7R8F3_9NEOP</name>
<accession>A0A2J7R8F3</accession>
<keyword evidence="7" id="KW-1185">Reference proteome</keyword>
<dbReference type="Gene3D" id="3.40.50.1820">
    <property type="entry name" value="alpha/beta hydrolase"/>
    <property type="match status" value="1"/>
</dbReference>
<reference evidence="6 7" key="1">
    <citation type="submission" date="2017-12" db="EMBL/GenBank/DDBJ databases">
        <title>Hemimetabolous genomes reveal molecular basis of termite eusociality.</title>
        <authorList>
            <person name="Harrison M.C."/>
            <person name="Jongepier E."/>
            <person name="Robertson H.M."/>
            <person name="Arning N."/>
            <person name="Bitard-Feildel T."/>
            <person name="Chao H."/>
            <person name="Childers C.P."/>
            <person name="Dinh H."/>
            <person name="Doddapaneni H."/>
            <person name="Dugan S."/>
            <person name="Gowin J."/>
            <person name="Greiner C."/>
            <person name="Han Y."/>
            <person name="Hu H."/>
            <person name="Hughes D.S.T."/>
            <person name="Huylmans A.-K."/>
            <person name="Kemena C."/>
            <person name="Kremer L.P.M."/>
            <person name="Lee S.L."/>
            <person name="Lopez-Ezquerra A."/>
            <person name="Mallet L."/>
            <person name="Monroy-Kuhn J.M."/>
            <person name="Moser A."/>
            <person name="Murali S.C."/>
            <person name="Muzny D.M."/>
            <person name="Otani S."/>
            <person name="Piulachs M.-D."/>
            <person name="Poelchau M."/>
            <person name="Qu J."/>
            <person name="Schaub F."/>
            <person name="Wada-Katsumata A."/>
            <person name="Worley K.C."/>
            <person name="Xie Q."/>
            <person name="Ylla G."/>
            <person name="Poulsen M."/>
            <person name="Gibbs R.A."/>
            <person name="Schal C."/>
            <person name="Richards S."/>
            <person name="Belles X."/>
            <person name="Korb J."/>
            <person name="Bornberg-Bauer E."/>
        </authorList>
    </citation>
    <scope>NUCLEOTIDE SEQUENCE [LARGE SCALE GENOMIC DNA]</scope>
    <source>
        <tissue evidence="6">Whole body</tissue>
    </source>
</reference>
<dbReference type="OrthoDB" id="8183961at2759"/>
<dbReference type="InParanoid" id="A0A2J7R8F3"/>
<dbReference type="GO" id="GO:0016298">
    <property type="term" value="F:lipase activity"/>
    <property type="evidence" value="ECO:0007669"/>
    <property type="project" value="InterPro"/>
</dbReference>
<dbReference type="STRING" id="105785.A0A2J7R8F3"/>
<dbReference type="Pfam" id="PF00151">
    <property type="entry name" value="Lipase"/>
    <property type="match status" value="1"/>
</dbReference>
<comment type="caution">
    <text evidence="6">The sequence shown here is derived from an EMBL/GenBank/DDBJ whole genome shotgun (WGS) entry which is preliminary data.</text>
</comment>
<comment type="similarity">
    <text evidence="2 4">Belongs to the AB hydrolase superfamily. Lipase family.</text>
</comment>